<evidence type="ECO:0000313" key="2">
    <source>
        <dbReference type="Proteomes" id="UP001386955"/>
    </source>
</evidence>
<proteinExistence type="predicted"/>
<dbReference type="Proteomes" id="UP001386955">
    <property type="component" value="Unassembled WGS sequence"/>
</dbReference>
<dbReference type="AlphaFoldDB" id="A0AAN9SD07"/>
<gene>
    <name evidence="1" type="ORF">VNO78_14821</name>
</gene>
<protein>
    <submittedName>
        <fullName evidence="1">Uncharacterized protein</fullName>
    </submittedName>
</protein>
<keyword evidence="2" id="KW-1185">Reference proteome</keyword>
<reference evidence="1 2" key="1">
    <citation type="submission" date="2024-01" db="EMBL/GenBank/DDBJ databases">
        <title>The genomes of 5 underutilized Papilionoideae crops provide insights into root nodulation and disease resistanc.</title>
        <authorList>
            <person name="Jiang F."/>
        </authorList>
    </citation>
    <scope>NUCLEOTIDE SEQUENCE [LARGE SCALE GENOMIC DNA]</scope>
    <source>
        <strain evidence="1">DUOXIRENSHENG_FW03</strain>
        <tissue evidence="1">Leaves</tissue>
    </source>
</reference>
<name>A0AAN9SD07_PSOTE</name>
<evidence type="ECO:0000313" key="1">
    <source>
        <dbReference type="EMBL" id="KAK7394299.1"/>
    </source>
</evidence>
<dbReference type="EMBL" id="JAYMYS010000004">
    <property type="protein sequence ID" value="KAK7394299.1"/>
    <property type="molecule type" value="Genomic_DNA"/>
</dbReference>
<comment type="caution">
    <text evidence="1">The sequence shown here is derived from an EMBL/GenBank/DDBJ whole genome shotgun (WGS) entry which is preliminary data.</text>
</comment>
<sequence>MLEACESDVDIVYDEDADADADVDVNENANANANACAHSTCWPFALRGSHFGSSLTHADTLFSSQPFIH</sequence>
<organism evidence="1 2">
    <name type="scientific">Psophocarpus tetragonolobus</name>
    <name type="common">Winged bean</name>
    <name type="synonym">Dolichos tetragonolobus</name>
    <dbReference type="NCBI Taxonomy" id="3891"/>
    <lineage>
        <taxon>Eukaryota</taxon>
        <taxon>Viridiplantae</taxon>
        <taxon>Streptophyta</taxon>
        <taxon>Embryophyta</taxon>
        <taxon>Tracheophyta</taxon>
        <taxon>Spermatophyta</taxon>
        <taxon>Magnoliopsida</taxon>
        <taxon>eudicotyledons</taxon>
        <taxon>Gunneridae</taxon>
        <taxon>Pentapetalae</taxon>
        <taxon>rosids</taxon>
        <taxon>fabids</taxon>
        <taxon>Fabales</taxon>
        <taxon>Fabaceae</taxon>
        <taxon>Papilionoideae</taxon>
        <taxon>50 kb inversion clade</taxon>
        <taxon>NPAAA clade</taxon>
        <taxon>indigoferoid/millettioid clade</taxon>
        <taxon>Phaseoleae</taxon>
        <taxon>Psophocarpus</taxon>
    </lineage>
</organism>
<accession>A0AAN9SD07</accession>